<proteinExistence type="predicted"/>
<dbReference type="HOGENOM" id="CLU_3240842_0_0_0"/>
<dbReference type="Proteomes" id="UP000000323">
    <property type="component" value="Chromosome 2"/>
</dbReference>
<accession>D1CJ20</accession>
<dbReference type="AlphaFoldDB" id="D1CJ20"/>
<dbReference type="EMBL" id="CP001826">
    <property type="protein sequence ID" value="ACZ43740.1"/>
    <property type="molecule type" value="Genomic_DNA"/>
</dbReference>
<evidence type="ECO:0000313" key="1">
    <source>
        <dbReference type="EMBL" id="ACZ43740.1"/>
    </source>
</evidence>
<reference evidence="2" key="1">
    <citation type="journal article" date="2010" name="Stand. Genomic Sci.">
        <title>Complete genome sequence of 'Thermobaculum terrenum' type strain (YNP1).</title>
        <authorList>
            <person name="Kiss H."/>
            <person name="Cleland D."/>
            <person name="Lapidus A."/>
            <person name="Lucas S."/>
            <person name="Glavina Del Rio T."/>
            <person name="Nolan M."/>
            <person name="Tice H."/>
            <person name="Han C."/>
            <person name="Goodwin L."/>
            <person name="Pitluck S."/>
            <person name="Liolios K."/>
            <person name="Ivanova N."/>
            <person name="Mavromatis K."/>
            <person name="Ovchinnikova G."/>
            <person name="Pati A."/>
            <person name="Chen A."/>
            <person name="Palaniappan K."/>
            <person name="Land M."/>
            <person name="Hauser L."/>
            <person name="Chang Y."/>
            <person name="Jeffries C."/>
            <person name="Lu M."/>
            <person name="Brettin T."/>
            <person name="Detter J."/>
            <person name="Goker M."/>
            <person name="Tindall B."/>
            <person name="Beck B."/>
            <person name="McDermott T."/>
            <person name="Woyke T."/>
            <person name="Bristow J."/>
            <person name="Eisen J."/>
            <person name="Markowitz V."/>
            <person name="Hugenholtz P."/>
            <person name="Kyrpides N."/>
            <person name="Klenk H."/>
            <person name="Cheng J."/>
        </authorList>
    </citation>
    <scope>NUCLEOTIDE SEQUENCE [LARGE SCALE GENOMIC DNA]</scope>
    <source>
        <strain evidence="2">ATCC BAA-798 / YNP1</strain>
    </source>
</reference>
<name>D1CJ20_THET1</name>
<gene>
    <name evidence="1" type="ordered locus">Tter_2858</name>
</gene>
<keyword evidence="2" id="KW-1185">Reference proteome</keyword>
<organism evidence="1 2">
    <name type="scientific">Thermobaculum terrenum (strain ATCC BAA-798 / CCMEE 7001 / YNP1)</name>
    <dbReference type="NCBI Taxonomy" id="525904"/>
    <lineage>
        <taxon>Bacteria</taxon>
        <taxon>Bacillati</taxon>
        <taxon>Chloroflexota</taxon>
        <taxon>Chloroflexia</taxon>
        <taxon>Candidatus Thermobaculales</taxon>
        <taxon>Candidatus Thermobaculaceae</taxon>
        <taxon>Thermobaculum</taxon>
    </lineage>
</organism>
<sequence>MAALCLGTKGSQSELGGTTKILGASEAQALRNGSPRGLEVASA</sequence>
<dbReference type="KEGG" id="ttr:Tter_2858"/>
<protein>
    <submittedName>
        <fullName evidence="1">Uncharacterized protein</fullName>
    </submittedName>
</protein>
<evidence type="ECO:0000313" key="2">
    <source>
        <dbReference type="Proteomes" id="UP000000323"/>
    </source>
</evidence>
<dbReference type="STRING" id="525904.Tter_2858"/>